<name>A0A1X1ZPD1_9MYCO</name>
<keyword evidence="2" id="KW-0229">DNA integration</keyword>
<dbReference type="RefSeq" id="WP_085078423.1">
    <property type="nucleotide sequence ID" value="NZ_LQPJ01000099.1"/>
</dbReference>
<dbReference type="InterPro" id="IPR044068">
    <property type="entry name" value="CB"/>
</dbReference>
<dbReference type="Gene3D" id="1.10.443.10">
    <property type="entry name" value="Intergrase catalytic core"/>
    <property type="match status" value="1"/>
</dbReference>
<dbReference type="OrthoDB" id="1822491at2"/>
<dbReference type="CDD" id="cd00397">
    <property type="entry name" value="DNA_BRE_C"/>
    <property type="match status" value="1"/>
</dbReference>
<keyword evidence="3 5" id="KW-0238">DNA-binding</keyword>
<dbReference type="Pfam" id="PF26003">
    <property type="entry name" value="Integrase_N_phage"/>
    <property type="match status" value="1"/>
</dbReference>
<dbReference type="InterPro" id="IPR010998">
    <property type="entry name" value="Integrase_recombinase_N"/>
</dbReference>
<accession>A0A1X1ZPD1</accession>
<dbReference type="Pfam" id="PF00589">
    <property type="entry name" value="Phage_integrase"/>
    <property type="match status" value="1"/>
</dbReference>
<evidence type="ECO:0000313" key="8">
    <source>
        <dbReference type="EMBL" id="ORW25172.1"/>
    </source>
</evidence>
<dbReference type="GO" id="GO:0003677">
    <property type="term" value="F:DNA binding"/>
    <property type="evidence" value="ECO:0007669"/>
    <property type="project" value="UniProtKB-UniRule"/>
</dbReference>
<protein>
    <submittedName>
        <fullName evidence="8">Integrase</fullName>
    </submittedName>
</protein>
<reference evidence="8 9" key="1">
    <citation type="submission" date="2016-01" db="EMBL/GenBank/DDBJ databases">
        <title>The new phylogeny of the genus Mycobacterium.</title>
        <authorList>
            <person name="Tarcisio F."/>
            <person name="Conor M."/>
            <person name="Antonella G."/>
            <person name="Elisabetta G."/>
            <person name="Giulia F.S."/>
            <person name="Sara T."/>
            <person name="Anna F."/>
            <person name="Clotilde B."/>
            <person name="Roberto B."/>
            <person name="Veronica D.S."/>
            <person name="Fabio R."/>
            <person name="Monica P."/>
            <person name="Olivier J."/>
            <person name="Enrico T."/>
            <person name="Nicola S."/>
        </authorList>
    </citation>
    <scope>NUCLEOTIDE SEQUENCE [LARGE SCALE GENOMIC DNA]</scope>
    <source>
        <strain evidence="8 9">DSM 44572</strain>
    </source>
</reference>
<evidence type="ECO:0000256" key="3">
    <source>
        <dbReference type="ARBA" id="ARBA00023125"/>
    </source>
</evidence>
<dbReference type="EMBL" id="LQPJ01000099">
    <property type="protein sequence ID" value="ORW25172.1"/>
    <property type="molecule type" value="Genomic_DNA"/>
</dbReference>
<comment type="similarity">
    <text evidence="1">Belongs to the 'phage' integrase family.</text>
</comment>
<evidence type="ECO:0000256" key="5">
    <source>
        <dbReference type="PROSITE-ProRule" id="PRU01248"/>
    </source>
</evidence>
<gene>
    <name evidence="8" type="ORF">AWC19_08270</name>
</gene>
<dbReference type="InterPro" id="IPR058717">
    <property type="entry name" value="Phage_L5_Integrase_N"/>
</dbReference>
<sequence length="370" mass="40796">MACTKGSRGWGHIRKLPSGRFQASYVHDLVRHNAPVTFSTKPRAEGWLADERKLIELDTWTPPAKRAAARTARVVTVGEYAAQWIKDRPVKPRTRLMYESLLTHHIKPKLGALPIDHLTADRVRSWYAGLGTERTRRNSHAYGLLHAVLATAVKDGLLQANPCQIERVMNPQRKREPVILSVAEVAALADAVPERLKAAVLVSAWCGVRWGELIELRRRDIDLDGGVMYVGRGATHRGECRIDTPKSGKPRAIVVPPHIRTDLKHHLDVFAEKGAGGLVFPPQRGGCHLNDKVFRDAIAKPLKDIGRDDLRIHDLRHFAGTQVARVGNLAESMARLGHSTVRASLIYQSVVSGRDAEIAAALSALATDAP</sequence>
<dbReference type="GO" id="GO:0015074">
    <property type="term" value="P:DNA integration"/>
    <property type="evidence" value="ECO:0007669"/>
    <property type="project" value="UniProtKB-KW"/>
</dbReference>
<dbReference type="Pfam" id="PF14659">
    <property type="entry name" value="Phage_int_SAM_3"/>
    <property type="match status" value="1"/>
</dbReference>
<dbReference type="PANTHER" id="PTHR30629:SF2">
    <property type="entry name" value="PROPHAGE INTEGRASE INTS-RELATED"/>
    <property type="match status" value="1"/>
</dbReference>
<evidence type="ECO:0000313" key="9">
    <source>
        <dbReference type="Proteomes" id="UP000193529"/>
    </source>
</evidence>
<dbReference type="InterPro" id="IPR002104">
    <property type="entry name" value="Integrase_catalytic"/>
</dbReference>
<evidence type="ECO:0000259" key="6">
    <source>
        <dbReference type="PROSITE" id="PS51898"/>
    </source>
</evidence>
<dbReference type="InterPro" id="IPR004107">
    <property type="entry name" value="Integrase_SAM-like_N"/>
</dbReference>
<organism evidence="8 9">
    <name type="scientific">Mycobacterium palustre</name>
    <dbReference type="NCBI Taxonomy" id="153971"/>
    <lineage>
        <taxon>Bacteria</taxon>
        <taxon>Bacillati</taxon>
        <taxon>Actinomycetota</taxon>
        <taxon>Actinomycetes</taxon>
        <taxon>Mycobacteriales</taxon>
        <taxon>Mycobacteriaceae</taxon>
        <taxon>Mycobacterium</taxon>
        <taxon>Mycobacterium simiae complex</taxon>
    </lineage>
</organism>
<dbReference type="Gene3D" id="1.10.150.130">
    <property type="match status" value="1"/>
</dbReference>
<dbReference type="PROSITE" id="PS51898">
    <property type="entry name" value="TYR_RECOMBINASE"/>
    <property type="match status" value="1"/>
</dbReference>
<evidence type="ECO:0000256" key="2">
    <source>
        <dbReference type="ARBA" id="ARBA00022908"/>
    </source>
</evidence>
<feature type="domain" description="Core-binding (CB)" evidence="7">
    <location>
        <begin position="75"/>
        <end position="153"/>
    </location>
</feature>
<dbReference type="Proteomes" id="UP000193529">
    <property type="component" value="Unassembled WGS sequence"/>
</dbReference>
<proteinExistence type="inferred from homology"/>
<dbReference type="SUPFAM" id="SSF56349">
    <property type="entry name" value="DNA breaking-rejoining enzymes"/>
    <property type="match status" value="1"/>
</dbReference>
<evidence type="ECO:0000259" key="7">
    <source>
        <dbReference type="PROSITE" id="PS51900"/>
    </source>
</evidence>
<dbReference type="InterPro" id="IPR050808">
    <property type="entry name" value="Phage_Integrase"/>
</dbReference>
<feature type="domain" description="Tyr recombinase" evidence="6">
    <location>
        <begin position="175"/>
        <end position="360"/>
    </location>
</feature>
<dbReference type="PROSITE" id="PS51900">
    <property type="entry name" value="CB"/>
    <property type="match status" value="1"/>
</dbReference>
<evidence type="ECO:0000256" key="4">
    <source>
        <dbReference type="ARBA" id="ARBA00023172"/>
    </source>
</evidence>
<keyword evidence="9" id="KW-1185">Reference proteome</keyword>
<evidence type="ECO:0000256" key="1">
    <source>
        <dbReference type="ARBA" id="ARBA00008857"/>
    </source>
</evidence>
<dbReference type="InterPro" id="IPR013762">
    <property type="entry name" value="Integrase-like_cat_sf"/>
</dbReference>
<dbReference type="GO" id="GO:0006310">
    <property type="term" value="P:DNA recombination"/>
    <property type="evidence" value="ECO:0007669"/>
    <property type="project" value="UniProtKB-KW"/>
</dbReference>
<dbReference type="InterPro" id="IPR011010">
    <property type="entry name" value="DNA_brk_join_enz"/>
</dbReference>
<dbReference type="AlphaFoldDB" id="A0A1X1ZPD1"/>
<comment type="caution">
    <text evidence="8">The sequence shown here is derived from an EMBL/GenBank/DDBJ whole genome shotgun (WGS) entry which is preliminary data.</text>
</comment>
<dbReference type="STRING" id="153971.AWC19_08270"/>
<dbReference type="PANTHER" id="PTHR30629">
    <property type="entry name" value="PROPHAGE INTEGRASE"/>
    <property type="match status" value="1"/>
</dbReference>
<keyword evidence="4" id="KW-0233">DNA recombination</keyword>